<dbReference type="InterPro" id="IPR047313">
    <property type="entry name" value="SMN_C"/>
</dbReference>
<name>T1J8A3_STRMM</name>
<evidence type="ECO:0000256" key="5">
    <source>
        <dbReference type="ARBA" id="ARBA00023187"/>
    </source>
</evidence>
<dbReference type="PANTHER" id="PTHR39267">
    <property type="entry name" value="SURVIVAL MOTOR NEURON-LIKE PROTEIN 1"/>
    <property type="match status" value="1"/>
</dbReference>
<dbReference type="EnsemblMetazoa" id="SMAR009928-RA">
    <property type="protein sequence ID" value="SMAR009928-PA"/>
    <property type="gene ID" value="SMAR009928"/>
</dbReference>
<feature type="region of interest" description="Disordered" evidence="8">
    <location>
        <begin position="1"/>
        <end position="20"/>
    </location>
</feature>
<dbReference type="GO" id="GO:0015030">
    <property type="term" value="C:Cajal body"/>
    <property type="evidence" value="ECO:0007669"/>
    <property type="project" value="UniProtKB-SubCell"/>
</dbReference>
<organism evidence="10 11">
    <name type="scientific">Strigamia maritima</name>
    <name type="common">European centipede</name>
    <name type="synonym">Geophilus maritimus</name>
    <dbReference type="NCBI Taxonomy" id="126957"/>
    <lineage>
        <taxon>Eukaryota</taxon>
        <taxon>Metazoa</taxon>
        <taxon>Ecdysozoa</taxon>
        <taxon>Arthropoda</taxon>
        <taxon>Myriapoda</taxon>
        <taxon>Chilopoda</taxon>
        <taxon>Pleurostigmophora</taxon>
        <taxon>Geophilomorpha</taxon>
        <taxon>Linotaeniidae</taxon>
        <taxon>Strigamia</taxon>
    </lineage>
</organism>
<dbReference type="Proteomes" id="UP000014500">
    <property type="component" value="Unassembled WGS sequence"/>
</dbReference>
<evidence type="ECO:0000313" key="10">
    <source>
        <dbReference type="EnsemblMetazoa" id="SMAR009928-PA"/>
    </source>
</evidence>
<dbReference type="STRING" id="126957.T1J8A3"/>
<keyword evidence="6" id="KW-0539">Nucleus</keyword>
<dbReference type="Pfam" id="PF20635">
    <property type="entry name" value="SMN_YG-box"/>
    <property type="match status" value="1"/>
</dbReference>
<dbReference type="GO" id="GO:0008380">
    <property type="term" value="P:RNA splicing"/>
    <property type="evidence" value="ECO:0007669"/>
    <property type="project" value="UniProtKB-KW"/>
</dbReference>
<evidence type="ECO:0000313" key="11">
    <source>
        <dbReference type="Proteomes" id="UP000014500"/>
    </source>
</evidence>
<evidence type="ECO:0000256" key="2">
    <source>
        <dbReference type="ARBA" id="ARBA00004408"/>
    </source>
</evidence>
<evidence type="ECO:0000256" key="3">
    <source>
        <dbReference type="ARBA" id="ARBA00005371"/>
    </source>
</evidence>
<dbReference type="CDD" id="cd22852">
    <property type="entry name" value="SMN_C"/>
    <property type="match status" value="1"/>
</dbReference>
<dbReference type="InterPro" id="IPR040424">
    <property type="entry name" value="Smn1"/>
</dbReference>
<dbReference type="GO" id="GO:0030018">
    <property type="term" value="C:Z disc"/>
    <property type="evidence" value="ECO:0007669"/>
    <property type="project" value="UniProtKB-SubCell"/>
</dbReference>
<keyword evidence="5" id="KW-0508">mRNA splicing</keyword>
<dbReference type="Pfam" id="PF06003">
    <property type="entry name" value="SMN_Tudor"/>
    <property type="match status" value="1"/>
</dbReference>
<protein>
    <recommendedName>
        <fullName evidence="9">Tudor domain-containing protein</fullName>
    </recommendedName>
</protein>
<dbReference type="EMBL" id="JH431951">
    <property type="status" value="NOT_ANNOTATED_CDS"/>
    <property type="molecule type" value="Genomic_DNA"/>
</dbReference>
<dbReference type="PROSITE" id="PS50304">
    <property type="entry name" value="TUDOR"/>
    <property type="match status" value="1"/>
</dbReference>
<evidence type="ECO:0000259" key="9">
    <source>
        <dbReference type="PROSITE" id="PS50304"/>
    </source>
</evidence>
<dbReference type="GO" id="GO:0006397">
    <property type="term" value="P:mRNA processing"/>
    <property type="evidence" value="ECO:0007669"/>
    <property type="project" value="UniProtKB-KW"/>
</dbReference>
<dbReference type="GO" id="GO:0003723">
    <property type="term" value="F:RNA binding"/>
    <property type="evidence" value="ECO:0007669"/>
    <property type="project" value="InterPro"/>
</dbReference>
<sequence length="252" mass="27445">MANSAKTENRNTNNKTKKTRKWKIGDKCQTIYNGDGLCYAAVIKLINTEDNSCIVEFTGYGNTENVQLTSLMTTSKKQTMKKNHNLNPEPLLDINNDNGTPPSPISKDPLPTFGYQTFYPTSSNMLPKYQPPLASLSFGSFPASSAHTSGFVPQQPCPSSDPSNCFGSFSASSANIYTGVPPNCFGSIPVSSPHVSSCTPPPMSFMPPLPSPPVPTLDINNPDEVLGSTLMSWYMSGYNTGFYQALRQFKKQ</sequence>
<dbReference type="SMART" id="SM00333">
    <property type="entry name" value="TUDOR"/>
    <property type="match status" value="1"/>
</dbReference>
<keyword evidence="4" id="KW-0507">mRNA processing</keyword>
<reference evidence="10" key="2">
    <citation type="submission" date="2015-02" db="UniProtKB">
        <authorList>
            <consortium name="EnsemblMetazoa"/>
        </authorList>
    </citation>
    <scope>IDENTIFICATION</scope>
</reference>
<comment type="subcellular location">
    <subcellularLocation>
        <location evidence="1">Cytoplasm</location>
        <location evidence="1">Myofibril</location>
        <location evidence="1">Sarcomere</location>
        <location evidence="1">Z line</location>
    </subcellularLocation>
    <subcellularLocation>
        <location evidence="2">Nucleus</location>
        <location evidence="2">Cajal body</location>
    </subcellularLocation>
    <subcellularLocation>
        <location evidence="7">Nucleus</location>
        <location evidence="7">Gem</location>
    </subcellularLocation>
</comment>
<dbReference type="GO" id="GO:0097504">
    <property type="term" value="C:Gemini of Cajal bodies"/>
    <property type="evidence" value="ECO:0007669"/>
    <property type="project" value="UniProtKB-SubCell"/>
</dbReference>
<keyword evidence="11" id="KW-1185">Reference proteome</keyword>
<dbReference type="InterPro" id="IPR010304">
    <property type="entry name" value="SMN_Tudor"/>
</dbReference>
<evidence type="ECO:0000256" key="8">
    <source>
        <dbReference type="SAM" id="MobiDB-lite"/>
    </source>
</evidence>
<dbReference type="HOGENOM" id="CLU_077852_0_0_1"/>
<dbReference type="OMA" id="MSMLTAW"/>
<evidence type="ECO:0000256" key="1">
    <source>
        <dbReference type="ARBA" id="ARBA00004216"/>
    </source>
</evidence>
<dbReference type="Gene3D" id="2.30.30.140">
    <property type="match status" value="1"/>
</dbReference>
<evidence type="ECO:0000256" key="6">
    <source>
        <dbReference type="ARBA" id="ARBA00023242"/>
    </source>
</evidence>
<evidence type="ECO:0000256" key="4">
    <source>
        <dbReference type="ARBA" id="ARBA00022664"/>
    </source>
</evidence>
<accession>T1J8A3</accession>
<dbReference type="PhylomeDB" id="T1J8A3"/>
<proteinExistence type="inferred from homology"/>
<dbReference type="AlphaFoldDB" id="T1J8A3"/>
<evidence type="ECO:0000256" key="7">
    <source>
        <dbReference type="ARBA" id="ARBA00034695"/>
    </source>
</evidence>
<dbReference type="SUPFAM" id="SSF63748">
    <property type="entry name" value="Tudor/PWWP/MBT"/>
    <property type="match status" value="1"/>
</dbReference>
<dbReference type="InterPro" id="IPR002999">
    <property type="entry name" value="Tudor"/>
</dbReference>
<dbReference type="Gene3D" id="3.40.190.10">
    <property type="entry name" value="Periplasmic binding protein-like II"/>
    <property type="match status" value="1"/>
</dbReference>
<feature type="domain" description="Tudor" evidence="9">
    <location>
        <begin position="21"/>
        <end position="81"/>
    </location>
</feature>
<dbReference type="PANTHER" id="PTHR39267:SF1">
    <property type="entry name" value="SURVIVAL MOTOR NEURON PROTEIN"/>
    <property type="match status" value="1"/>
</dbReference>
<comment type="similarity">
    <text evidence="3">Belongs to the SMN family.</text>
</comment>
<reference evidence="11" key="1">
    <citation type="submission" date="2011-05" db="EMBL/GenBank/DDBJ databases">
        <authorList>
            <person name="Richards S.R."/>
            <person name="Qu J."/>
            <person name="Jiang H."/>
            <person name="Jhangiani S.N."/>
            <person name="Agravi P."/>
            <person name="Goodspeed R."/>
            <person name="Gross S."/>
            <person name="Mandapat C."/>
            <person name="Jackson L."/>
            <person name="Mathew T."/>
            <person name="Pu L."/>
            <person name="Thornton R."/>
            <person name="Saada N."/>
            <person name="Wilczek-Boney K.B."/>
            <person name="Lee S."/>
            <person name="Kovar C."/>
            <person name="Wu Y."/>
            <person name="Scherer S.E."/>
            <person name="Worley K.C."/>
            <person name="Muzny D.M."/>
            <person name="Gibbs R."/>
        </authorList>
    </citation>
    <scope>NUCLEOTIDE SEQUENCE</scope>
    <source>
        <strain evidence="11">Brora</strain>
    </source>
</reference>
<dbReference type="eggNOG" id="KOG4327">
    <property type="taxonomic scope" value="Eukaryota"/>
</dbReference>